<dbReference type="OrthoDB" id="9773957at2"/>
<sequence length="462" mass="49234">MINDGAVVTLDDESEHRMWRKVGFRILPLVGVAYIVSYIDRANLGYIAKPMGADLSMTSAQIGLAAGLFFIGYILVEVPSNMMLHRFGARLWISRIIVTWGIITMLTGAVHSASQLYIARILLGFAEAGLAAGILLYLTFWFPKKQRTWAMSTFFLMIPLSGILGAPVAAALLKWGQSVLGIEGWRSLFVVEGAVTVLVGIVILLLLPDRPSKAKWLNAAEKAHIEGVLAHETEQSVGHGALTGMRQALLDKKVWALGFSFFAIVFGLYPIAFFLPAMISNLTETIGSAGNVSSVLLAAIPSVAAMVAMVLWACVAARKSIIFSTTVPMACGAIGLIAATFTQNGVLFIIAVCVSVSGIYTAIPQFWRLPALSMTGAAAAAGIGLINSMSNLSGFIGPYMTGAIETATGSYTFALLTIAVIMVLGIVVLLTAGRRAERIGSEEGGTSFPRDVTEPRLLTENK</sequence>
<evidence type="ECO:0000256" key="6">
    <source>
        <dbReference type="SAM" id="MobiDB-lite"/>
    </source>
</evidence>
<dbReference type="CDD" id="cd17319">
    <property type="entry name" value="MFS_ExuT_GudP_like"/>
    <property type="match status" value="1"/>
</dbReference>
<keyword evidence="10" id="KW-1185">Reference proteome</keyword>
<dbReference type="PANTHER" id="PTHR43791:SF36">
    <property type="entry name" value="TRANSPORTER, PUTATIVE (AFU_ORTHOLOGUE AFUA_6G08340)-RELATED"/>
    <property type="match status" value="1"/>
</dbReference>
<gene>
    <name evidence="9" type="ORF">RW1_070_00070</name>
</gene>
<dbReference type="AlphaFoldDB" id="X0QE50"/>
<feature type="transmembrane region" description="Helical" evidence="7">
    <location>
        <begin position="295"/>
        <end position="314"/>
    </location>
</feature>
<feature type="transmembrane region" description="Helical" evidence="7">
    <location>
        <begin position="59"/>
        <end position="80"/>
    </location>
</feature>
<feature type="transmembrane region" description="Helical" evidence="7">
    <location>
        <begin position="22"/>
        <end position="39"/>
    </location>
</feature>
<dbReference type="InterPro" id="IPR036259">
    <property type="entry name" value="MFS_trans_sf"/>
</dbReference>
<keyword evidence="4 7" id="KW-1133">Transmembrane helix</keyword>
<dbReference type="EMBL" id="BAWF01000070">
    <property type="protein sequence ID" value="GAF49176.1"/>
    <property type="molecule type" value="Genomic_DNA"/>
</dbReference>
<feature type="compositionally biased region" description="Basic and acidic residues" evidence="6">
    <location>
        <begin position="451"/>
        <end position="462"/>
    </location>
</feature>
<dbReference type="RefSeq" id="WP_052033616.1">
    <property type="nucleotide sequence ID" value="NZ_BAWF01000070.1"/>
</dbReference>
<dbReference type="Proteomes" id="UP000019491">
    <property type="component" value="Unassembled WGS sequence"/>
</dbReference>
<organism evidence="9 10">
    <name type="scientific">Rhodococcus wratislaviensis NBRC 100605</name>
    <dbReference type="NCBI Taxonomy" id="1219028"/>
    <lineage>
        <taxon>Bacteria</taxon>
        <taxon>Bacillati</taxon>
        <taxon>Actinomycetota</taxon>
        <taxon>Actinomycetes</taxon>
        <taxon>Mycobacteriales</taxon>
        <taxon>Nocardiaceae</taxon>
        <taxon>Rhodococcus</taxon>
    </lineage>
</organism>
<protein>
    <submittedName>
        <fullName evidence="9">Putative major facilitator superfamily transporter</fullName>
    </submittedName>
</protein>
<evidence type="ECO:0000256" key="5">
    <source>
        <dbReference type="ARBA" id="ARBA00023136"/>
    </source>
</evidence>
<feature type="domain" description="Major facilitator superfamily (MFS) profile" evidence="8">
    <location>
        <begin position="26"/>
        <end position="437"/>
    </location>
</feature>
<feature type="region of interest" description="Disordered" evidence="6">
    <location>
        <begin position="441"/>
        <end position="462"/>
    </location>
</feature>
<feature type="transmembrane region" description="Helical" evidence="7">
    <location>
        <begin position="254"/>
        <end position="275"/>
    </location>
</feature>
<feature type="transmembrane region" description="Helical" evidence="7">
    <location>
        <begin position="92"/>
        <end position="111"/>
    </location>
</feature>
<dbReference type="FunFam" id="1.20.1250.20:FF:000018">
    <property type="entry name" value="MFS transporter permease"/>
    <property type="match status" value="1"/>
</dbReference>
<evidence type="ECO:0000256" key="4">
    <source>
        <dbReference type="ARBA" id="ARBA00022989"/>
    </source>
</evidence>
<dbReference type="GO" id="GO:0022857">
    <property type="term" value="F:transmembrane transporter activity"/>
    <property type="evidence" value="ECO:0007669"/>
    <property type="project" value="InterPro"/>
</dbReference>
<dbReference type="Gene3D" id="1.20.1250.20">
    <property type="entry name" value="MFS general substrate transporter like domains"/>
    <property type="match status" value="2"/>
</dbReference>
<comment type="caution">
    <text evidence="9">The sequence shown here is derived from an EMBL/GenBank/DDBJ whole genome shotgun (WGS) entry which is preliminary data.</text>
</comment>
<evidence type="ECO:0000256" key="3">
    <source>
        <dbReference type="ARBA" id="ARBA00022692"/>
    </source>
</evidence>
<feature type="transmembrane region" description="Helical" evidence="7">
    <location>
        <begin position="117"/>
        <end position="142"/>
    </location>
</feature>
<keyword evidence="3 7" id="KW-0812">Transmembrane</keyword>
<evidence type="ECO:0000256" key="1">
    <source>
        <dbReference type="ARBA" id="ARBA00004651"/>
    </source>
</evidence>
<dbReference type="PANTHER" id="PTHR43791">
    <property type="entry name" value="PERMEASE-RELATED"/>
    <property type="match status" value="1"/>
</dbReference>
<reference evidence="9 10" key="1">
    <citation type="submission" date="2014-02" db="EMBL/GenBank/DDBJ databases">
        <title>Whole genome shotgun sequence of Rhodococcus wratislaviensis NBRC 100605.</title>
        <authorList>
            <person name="Hosoyama A."/>
            <person name="Tsuchikane K."/>
            <person name="Yoshida I."/>
            <person name="Ohji S."/>
            <person name="Ichikawa N."/>
            <person name="Yamazoe A."/>
            <person name="Fujita N."/>
        </authorList>
    </citation>
    <scope>NUCLEOTIDE SEQUENCE [LARGE SCALE GENOMIC DNA]</scope>
    <source>
        <strain evidence="9 10">NBRC 100605</strain>
    </source>
</reference>
<dbReference type="PROSITE" id="PS50850">
    <property type="entry name" value="MFS"/>
    <property type="match status" value="1"/>
</dbReference>
<feature type="transmembrane region" description="Helical" evidence="7">
    <location>
        <begin position="185"/>
        <end position="207"/>
    </location>
</feature>
<dbReference type="SUPFAM" id="SSF103473">
    <property type="entry name" value="MFS general substrate transporter"/>
    <property type="match status" value="1"/>
</dbReference>
<feature type="transmembrane region" description="Helical" evidence="7">
    <location>
        <begin position="370"/>
        <end position="390"/>
    </location>
</feature>
<keyword evidence="5 7" id="KW-0472">Membrane</keyword>
<name>X0QE50_RHOWR</name>
<feature type="transmembrane region" description="Helical" evidence="7">
    <location>
        <begin position="321"/>
        <end position="339"/>
    </location>
</feature>
<dbReference type="InterPro" id="IPR020846">
    <property type="entry name" value="MFS_dom"/>
</dbReference>
<dbReference type="GO" id="GO:0005886">
    <property type="term" value="C:plasma membrane"/>
    <property type="evidence" value="ECO:0007669"/>
    <property type="project" value="UniProtKB-SubCell"/>
</dbReference>
<evidence type="ECO:0000313" key="10">
    <source>
        <dbReference type="Proteomes" id="UP000019491"/>
    </source>
</evidence>
<feature type="transmembrane region" description="Helical" evidence="7">
    <location>
        <begin position="154"/>
        <end position="173"/>
    </location>
</feature>
<keyword evidence="2" id="KW-0813">Transport</keyword>
<accession>X0QE50</accession>
<dbReference type="Pfam" id="PF07690">
    <property type="entry name" value="MFS_1"/>
    <property type="match status" value="1"/>
</dbReference>
<feature type="transmembrane region" description="Helical" evidence="7">
    <location>
        <begin position="345"/>
        <end position="363"/>
    </location>
</feature>
<proteinExistence type="predicted"/>
<comment type="subcellular location">
    <subcellularLocation>
        <location evidence="1">Cell membrane</location>
        <topology evidence="1">Multi-pass membrane protein</topology>
    </subcellularLocation>
</comment>
<dbReference type="InterPro" id="IPR011701">
    <property type="entry name" value="MFS"/>
</dbReference>
<evidence type="ECO:0000256" key="2">
    <source>
        <dbReference type="ARBA" id="ARBA00022448"/>
    </source>
</evidence>
<evidence type="ECO:0000313" key="9">
    <source>
        <dbReference type="EMBL" id="GAF49176.1"/>
    </source>
</evidence>
<evidence type="ECO:0000259" key="8">
    <source>
        <dbReference type="PROSITE" id="PS50850"/>
    </source>
</evidence>
<evidence type="ECO:0000256" key="7">
    <source>
        <dbReference type="SAM" id="Phobius"/>
    </source>
</evidence>
<feature type="transmembrane region" description="Helical" evidence="7">
    <location>
        <begin position="410"/>
        <end position="432"/>
    </location>
</feature>